<comment type="caution">
    <text evidence="1">The sequence shown here is derived from an EMBL/GenBank/DDBJ whole genome shotgun (WGS) entry which is preliminary data.</text>
</comment>
<keyword evidence="2" id="KW-1185">Reference proteome</keyword>
<accession>A0AAN8UVY1</accession>
<protein>
    <submittedName>
        <fullName evidence="1">Uncharacterized protein</fullName>
    </submittedName>
</protein>
<sequence>MERKTRRLGLKDERGPLNFGPDVLLAQMELFTHYILQRNDEIRAVIGERKLGRNEYDVATDEGDECAQRTRRICPSGASTAAKLLSQLRQRSNSSPLESPPWNSYQ</sequence>
<gene>
    <name evidence="1" type="ORF">RJ641_011184</name>
</gene>
<evidence type="ECO:0000313" key="2">
    <source>
        <dbReference type="Proteomes" id="UP001370490"/>
    </source>
</evidence>
<dbReference type="Proteomes" id="UP001370490">
    <property type="component" value="Unassembled WGS sequence"/>
</dbReference>
<reference evidence="1 2" key="1">
    <citation type="submission" date="2023-12" db="EMBL/GenBank/DDBJ databases">
        <title>A high-quality genome assembly for Dillenia turbinata (Dilleniales).</title>
        <authorList>
            <person name="Chanderbali A."/>
        </authorList>
    </citation>
    <scope>NUCLEOTIDE SEQUENCE [LARGE SCALE GENOMIC DNA]</scope>
    <source>
        <strain evidence="1">LSX21</strain>
        <tissue evidence="1">Leaf</tissue>
    </source>
</reference>
<evidence type="ECO:0000313" key="1">
    <source>
        <dbReference type="EMBL" id="KAK6922880.1"/>
    </source>
</evidence>
<dbReference type="EMBL" id="JBAMMX010000018">
    <property type="protein sequence ID" value="KAK6922880.1"/>
    <property type="molecule type" value="Genomic_DNA"/>
</dbReference>
<name>A0AAN8UVY1_9MAGN</name>
<dbReference type="AlphaFoldDB" id="A0AAN8UVY1"/>
<organism evidence="1 2">
    <name type="scientific">Dillenia turbinata</name>
    <dbReference type="NCBI Taxonomy" id="194707"/>
    <lineage>
        <taxon>Eukaryota</taxon>
        <taxon>Viridiplantae</taxon>
        <taxon>Streptophyta</taxon>
        <taxon>Embryophyta</taxon>
        <taxon>Tracheophyta</taxon>
        <taxon>Spermatophyta</taxon>
        <taxon>Magnoliopsida</taxon>
        <taxon>eudicotyledons</taxon>
        <taxon>Gunneridae</taxon>
        <taxon>Pentapetalae</taxon>
        <taxon>Dilleniales</taxon>
        <taxon>Dilleniaceae</taxon>
        <taxon>Dillenia</taxon>
    </lineage>
</organism>
<proteinExistence type="predicted"/>